<sequence>MATACALTLTPASAAVIRAPRLQLVRSNKSLKVLPLNQRGAGRIHASLSTAAPLSSAKPDDLVASILSKVMQTDRGVLLTRNEHDKVAEVARDLQQYCVDEPVKCPLIFGEWDVVYCSNPTSPGGGYRSAIGRLFFKTKEMIQVVEAPDIVRNKVSFSLLGLVDGEVSLEGKLNVLDEKWIQVVFDAPELKVGGLEFRYGGQSEVKLEITYIDEKIRLGKGSRGSLFVFQRRK</sequence>
<dbReference type="GO" id="GO:0010287">
    <property type="term" value="C:plastoglobule"/>
    <property type="evidence" value="ECO:0007669"/>
    <property type="project" value="EnsemblPlants"/>
</dbReference>
<feature type="domain" description="Plastid lipid-associated protein/fibrillin conserved" evidence="4">
    <location>
        <begin position="202"/>
        <end position="229"/>
    </location>
</feature>
<evidence type="ECO:0000259" key="4">
    <source>
        <dbReference type="Pfam" id="PF04755"/>
    </source>
</evidence>
<dbReference type="InParanoid" id="A0A068TRN3"/>
<evidence type="ECO:0000256" key="2">
    <source>
        <dbReference type="ARBA" id="ARBA00022640"/>
    </source>
</evidence>
<evidence type="ECO:0000256" key="3">
    <source>
        <dbReference type="ARBA" id="ARBA00022946"/>
    </source>
</evidence>
<dbReference type="FunCoup" id="A0A068TRN3">
    <property type="interactions" value="1221"/>
</dbReference>
<dbReference type="AlphaFoldDB" id="A0A068TRN3"/>
<dbReference type="PhylomeDB" id="A0A068TRN3"/>
<protein>
    <recommendedName>
        <fullName evidence="4">Plastid lipid-associated protein/fibrillin conserved domain-containing protein</fullName>
    </recommendedName>
</protein>
<gene>
    <name evidence="5" type="ORF">GSCOC_T00022831001</name>
</gene>
<reference evidence="6" key="1">
    <citation type="journal article" date="2014" name="Science">
        <title>The coffee genome provides insight into the convergent evolution of caffeine biosynthesis.</title>
        <authorList>
            <person name="Denoeud F."/>
            <person name="Carretero-Paulet L."/>
            <person name="Dereeper A."/>
            <person name="Droc G."/>
            <person name="Guyot R."/>
            <person name="Pietrella M."/>
            <person name="Zheng C."/>
            <person name="Alberti A."/>
            <person name="Anthony F."/>
            <person name="Aprea G."/>
            <person name="Aury J.M."/>
            <person name="Bento P."/>
            <person name="Bernard M."/>
            <person name="Bocs S."/>
            <person name="Campa C."/>
            <person name="Cenci A."/>
            <person name="Combes M.C."/>
            <person name="Crouzillat D."/>
            <person name="Da Silva C."/>
            <person name="Daddiego L."/>
            <person name="De Bellis F."/>
            <person name="Dussert S."/>
            <person name="Garsmeur O."/>
            <person name="Gayraud T."/>
            <person name="Guignon V."/>
            <person name="Jahn K."/>
            <person name="Jamilloux V."/>
            <person name="Joet T."/>
            <person name="Labadie K."/>
            <person name="Lan T."/>
            <person name="Leclercq J."/>
            <person name="Lepelley M."/>
            <person name="Leroy T."/>
            <person name="Li L.T."/>
            <person name="Librado P."/>
            <person name="Lopez L."/>
            <person name="Munoz A."/>
            <person name="Noel B."/>
            <person name="Pallavicini A."/>
            <person name="Perrotta G."/>
            <person name="Poncet V."/>
            <person name="Pot D."/>
            <person name="Priyono X."/>
            <person name="Rigoreau M."/>
            <person name="Rouard M."/>
            <person name="Rozas J."/>
            <person name="Tranchant-Dubreuil C."/>
            <person name="VanBuren R."/>
            <person name="Zhang Q."/>
            <person name="Andrade A.C."/>
            <person name="Argout X."/>
            <person name="Bertrand B."/>
            <person name="de Kochko A."/>
            <person name="Graziosi G."/>
            <person name="Henry R.J."/>
            <person name="Jayarama X."/>
            <person name="Ming R."/>
            <person name="Nagai C."/>
            <person name="Rounsley S."/>
            <person name="Sankoff D."/>
            <person name="Giuliano G."/>
            <person name="Albert V.A."/>
            <person name="Wincker P."/>
            <person name="Lashermes P."/>
        </authorList>
    </citation>
    <scope>NUCLEOTIDE SEQUENCE [LARGE SCALE GENOMIC DNA]</scope>
    <source>
        <strain evidence="6">cv. DH200-94</strain>
    </source>
</reference>
<dbReference type="Gramene" id="CDO98662">
    <property type="protein sequence ID" value="CDO98662"/>
    <property type="gene ID" value="GSCOC_T00022831001"/>
</dbReference>
<proteinExistence type="predicted"/>
<dbReference type="Proteomes" id="UP000295252">
    <property type="component" value="Chromosome VI"/>
</dbReference>
<keyword evidence="6" id="KW-1185">Reference proteome</keyword>
<dbReference type="GO" id="GO:0009579">
    <property type="term" value="C:thylakoid"/>
    <property type="evidence" value="ECO:0007669"/>
    <property type="project" value="EnsemblPlants"/>
</dbReference>
<feature type="domain" description="Plastid lipid-associated protein/fibrillin conserved" evidence="4">
    <location>
        <begin position="64"/>
        <end position="190"/>
    </location>
</feature>
<name>A0A068TRN3_COFCA</name>
<keyword evidence="3" id="KW-0809">Transit peptide</keyword>
<dbReference type="EMBL" id="HG739086">
    <property type="protein sequence ID" value="CDO98662.1"/>
    <property type="molecule type" value="Genomic_DNA"/>
</dbReference>
<comment type="subcellular location">
    <subcellularLocation>
        <location evidence="1">Plastid</location>
    </subcellularLocation>
</comment>
<dbReference type="PANTHER" id="PTHR31906">
    <property type="entry name" value="PLASTID-LIPID-ASSOCIATED PROTEIN 4, CHLOROPLASTIC-RELATED"/>
    <property type="match status" value="1"/>
</dbReference>
<dbReference type="InterPro" id="IPR006843">
    <property type="entry name" value="PAP/fibrillin_dom"/>
</dbReference>
<organism evidence="5 6">
    <name type="scientific">Coffea canephora</name>
    <name type="common">Robusta coffee</name>
    <dbReference type="NCBI Taxonomy" id="49390"/>
    <lineage>
        <taxon>Eukaryota</taxon>
        <taxon>Viridiplantae</taxon>
        <taxon>Streptophyta</taxon>
        <taxon>Embryophyta</taxon>
        <taxon>Tracheophyta</taxon>
        <taxon>Spermatophyta</taxon>
        <taxon>Magnoliopsida</taxon>
        <taxon>eudicotyledons</taxon>
        <taxon>Gunneridae</taxon>
        <taxon>Pentapetalae</taxon>
        <taxon>asterids</taxon>
        <taxon>lamiids</taxon>
        <taxon>Gentianales</taxon>
        <taxon>Rubiaceae</taxon>
        <taxon>Ixoroideae</taxon>
        <taxon>Gardenieae complex</taxon>
        <taxon>Bertiereae - Coffeeae clade</taxon>
        <taxon>Coffeeae</taxon>
        <taxon>Coffea</taxon>
    </lineage>
</organism>
<keyword evidence="2" id="KW-0934">Plastid</keyword>
<accession>A0A068TRN3</accession>
<dbReference type="OMA" id="WDVLYCS"/>
<dbReference type="OrthoDB" id="45035at2759"/>
<dbReference type="STRING" id="49390.A0A068TRN3"/>
<dbReference type="InterPro" id="IPR039633">
    <property type="entry name" value="PAP"/>
</dbReference>
<evidence type="ECO:0000313" key="5">
    <source>
        <dbReference type="EMBL" id="CDO98662.1"/>
    </source>
</evidence>
<dbReference type="Pfam" id="PF04755">
    <property type="entry name" value="PAP_fibrillin"/>
    <property type="match status" value="2"/>
</dbReference>
<evidence type="ECO:0000256" key="1">
    <source>
        <dbReference type="ARBA" id="ARBA00004474"/>
    </source>
</evidence>
<evidence type="ECO:0000313" key="6">
    <source>
        <dbReference type="Proteomes" id="UP000295252"/>
    </source>
</evidence>